<dbReference type="RefSeq" id="WP_345004945.1">
    <property type="nucleotide sequence ID" value="NZ_BAABCY010000033.1"/>
</dbReference>
<evidence type="ECO:0000313" key="2">
    <source>
        <dbReference type="EMBL" id="GAA3562804.1"/>
    </source>
</evidence>
<accession>A0ABP6XD71</accession>
<dbReference type="Proteomes" id="UP001500954">
    <property type="component" value="Unassembled WGS sequence"/>
</dbReference>
<dbReference type="Gene3D" id="3.40.630.30">
    <property type="match status" value="1"/>
</dbReference>
<dbReference type="PROSITE" id="PS51186">
    <property type="entry name" value="GNAT"/>
    <property type="match status" value="1"/>
</dbReference>
<organism evidence="2 3">
    <name type="scientific">Snuella lapsa</name>
    <dbReference type="NCBI Taxonomy" id="870481"/>
    <lineage>
        <taxon>Bacteria</taxon>
        <taxon>Pseudomonadati</taxon>
        <taxon>Bacteroidota</taxon>
        <taxon>Flavobacteriia</taxon>
        <taxon>Flavobacteriales</taxon>
        <taxon>Flavobacteriaceae</taxon>
        <taxon>Snuella</taxon>
    </lineage>
</organism>
<protein>
    <recommendedName>
        <fullName evidence="1">N-acetyltransferase domain-containing protein</fullName>
    </recommendedName>
</protein>
<dbReference type="Pfam" id="PF00583">
    <property type="entry name" value="Acetyltransf_1"/>
    <property type="match status" value="1"/>
</dbReference>
<evidence type="ECO:0000313" key="3">
    <source>
        <dbReference type="Proteomes" id="UP001500954"/>
    </source>
</evidence>
<evidence type="ECO:0000259" key="1">
    <source>
        <dbReference type="PROSITE" id="PS51186"/>
    </source>
</evidence>
<reference evidence="3" key="1">
    <citation type="journal article" date="2019" name="Int. J. Syst. Evol. Microbiol.">
        <title>The Global Catalogue of Microorganisms (GCM) 10K type strain sequencing project: providing services to taxonomists for standard genome sequencing and annotation.</title>
        <authorList>
            <consortium name="The Broad Institute Genomics Platform"/>
            <consortium name="The Broad Institute Genome Sequencing Center for Infectious Disease"/>
            <person name="Wu L."/>
            <person name="Ma J."/>
        </authorList>
    </citation>
    <scope>NUCLEOTIDE SEQUENCE [LARGE SCALE GENOMIC DNA]</scope>
    <source>
        <strain evidence="3">JCM 17111</strain>
    </source>
</reference>
<comment type="caution">
    <text evidence="2">The sequence shown here is derived from an EMBL/GenBank/DDBJ whole genome shotgun (WGS) entry which is preliminary data.</text>
</comment>
<dbReference type="EMBL" id="BAABCY010000033">
    <property type="protein sequence ID" value="GAA3562804.1"/>
    <property type="molecule type" value="Genomic_DNA"/>
</dbReference>
<dbReference type="PANTHER" id="PTHR43415">
    <property type="entry name" value="SPERMIDINE N(1)-ACETYLTRANSFERASE"/>
    <property type="match status" value="1"/>
</dbReference>
<feature type="domain" description="N-acetyltransferase" evidence="1">
    <location>
        <begin position="7"/>
        <end position="152"/>
    </location>
</feature>
<dbReference type="InterPro" id="IPR016181">
    <property type="entry name" value="Acyl_CoA_acyltransferase"/>
</dbReference>
<proteinExistence type="predicted"/>
<keyword evidence="3" id="KW-1185">Reference proteome</keyword>
<dbReference type="InterPro" id="IPR000182">
    <property type="entry name" value="GNAT_dom"/>
</dbReference>
<name>A0ABP6XD71_9FLAO</name>
<gene>
    <name evidence="2" type="ORF">GCM10022395_11750</name>
</gene>
<dbReference type="SUPFAM" id="SSF55729">
    <property type="entry name" value="Acyl-CoA N-acyltransferases (Nat)"/>
    <property type="match status" value="1"/>
</dbReference>
<sequence>MVETDKIILRKTKLEDIERILNFEADNNQFVQQYNFSEHKEILESESHLSVFERKSNLLIGFVILAGILSSDKIIEFRRIVISKKGSGYGKDTVQLVKKICFEGYKASKIWLDVYADNKRAIKLYKLMGFIEEGVEAIDENRKLLIMSIANNQ</sequence>
<dbReference type="PANTHER" id="PTHR43415:SF3">
    <property type="entry name" value="GNAT-FAMILY ACETYLTRANSFERASE"/>
    <property type="match status" value="1"/>
</dbReference>